<evidence type="ECO:0000313" key="3">
    <source>
        <dbReference type="Proteomes" id="UP000070700"/>
    </source>
</evidence>
<keyword evidence="3" id="KW-1185">Reference proteome</keyword>
<dbReference type="Proteomes" id="UP000070700">
    <property type="component" value="Unassembled WGS sequence"/>
</dbReference>
<dbReference type="InterPro" id="IPR045518">
    <property type="entry name" value="2EXR"/>
</dbReference>
<organism evidence="2 3">
    <name type="scientific">Mollisia scopiformis</name>
    <name type="common">Conifer needle endophyte fungus</name>
    <name type="synonym">Phialocephala scopiformis</name>
    <dbReference type="NCBI Taxonomy" id="149040"/>
    <lineage>
        <taxon>Eukaryota</taxon>
        <taxon>Fungi</taxon>
        <taxon>Dikarya</taxon>
        <taxon>Ascomycota</taxon>
        <taxon>Pezizomycotina</taxon>
        <taxon>Leotiomycetes</taxon>
        <taxon>Helotiales</taxon>
        <taxon>Mollisiaceae</taxon>
        <taxon>Mollisia</taxon>
    </lineage>
</organism>
<dbReference type="EMBL" id="KQ947404">
    <property type="protein sequence ID" value="KUJ24678.1"/>
    <property type="molecule type" value="Genomic_DNA"/>
</dbReference>
<gene>
    <name evidence="2" type="ORF">LY89DRAFT_727697</name>
</gene>
<dbReference type="KEGG" id="psco:LY89DRAFT_727697"/>
<reference evidence="2 3" key="1">
    <citation type="submission" date="2015-10" db="EMBL/GenBank/DDBJ databases">
        <title>Full genome of DAOMC 229536 Phialocephala scopiformis, a fungal endophyte of spruce producing the potent anti-insectan compound rugulosin.</title>
        <authorList>
            <consortium name="DOE Joint Genome Institute"/>
            <person name="Walker A.K."/>
            <person name="Frasz S.L."/>
            <person name="Seifert K.A."/>
            <person name="Miller J.D."/>
            <person name="Mondo S.J."/>
            <person name="Labutti K."/>
            <person name="Lipzen A."/>
            <person name="Dockter R."/>
            <person name="Kennedy M."/>
            <person name="Grigoriev I.V."/>
            <person name="Spatafora J.W."/>
        </authorList>
    </citation>
    <scope>NUCLEOTIDE SEQUENCE [LARGE SCALE GENOMIC DNA]</scope>
    <source>
        <strain evidence="2 3">CBS 120377</strain>
    </source>
</reference>
<dbReference type="AlphaFoldDB" id="A0A194XWR0"/>
<feature type="domain" description="2EXR" evidence="1">
    <location>
        <begin position="13"/>
        <end position="73"/>
    </location>
</feature>
<evidence type="ECO:0000259" key="1">
    <source>
        <dbReference type="Pfam" id="PF20150"/>
    </source>
</evidence>
<accession>A0A194XWR0</accession>
<dbReference type="GeneID" id="28828909"/>
<protein>
    <recommendedName>
        <fullName evidence="1">2EXR domain-containing protein</fullName>
    </recommendedName>
</protein>
<dbReference type="Pfam" id="PF20150">
    <property type="entry name" value="2EXR"/>
    <property type="match status" value="1"/>
</dbReference>
<sequence length="355" mass="41315">MVAAPPKTILETFEKFELLPVELKTEIWGYVSSFHRRRLLQVVYDTDNYSWQIRSDSLCPDPISQVNQEARKKYTAFLDVAILPHRDIIFVSDPKFNLRPLQNAFFTTDNIQLLQHVSLAADVWQGMRHTNHEFPAISLSLAGVLRKFTALTDFYLAVSEEDESEIETASNGYEGEWIDDEDFTWDDRLRELSEAGQLDPTEIAELRLREERRANEPQQDGFLSTIYTLPPLERHENGDLTRTGRADKHLRSLEEEIYIEMTEKPHSTKQGILRLVPIYADSFIAEHAPYFRKDVQLVFRREQATHPDWEPPAIHIRYLEEGEMLSDDEEDVDNWDEIENDEEDEVGQLIDFGAS</sequence>
<dbReference type="InParanoid" id="A0A194XWR0"/>
<name>A0A194XWR0_MOLSC</name>
<dbReference type="RefSeq" id="XP_018079033.1">
    <property type="nucleotide sequence ID" value="XM_018219183.1"/>
</dbReference>
<proteinExistence type="predicted"/>
<evidence type="ECO:0000313" key="2">
    <source>
        <dbReference type="EMBL" id="KUJ24678.1"/>
    </source>
</evidence>
<dbReference type="OrthoDB" id="3540486at2759"/>